<feature type="compositionally biased region" description="Acidic residues" evidence="1">
    <location>
        <begin position="621"/>
        <end position="632"/>
    </location>
</feature>
<dbReference type="GO" id="GO:0051294">
    <property type="term" value="P:establishment of spindle orientation"/>
    <property type="evidence" value="ECO:0007669"/>
    <property type="project" value="TreeGrafter"/>
</dbReference>
<feature type="region of interest" description="Disordered" evidence="1">
    <location>
        <begin position="606"/>
        <end position="682"/>
    </location>
</feature>
<evidence type="ECO:0000256" key="2">
    <source>
        <dbReference type="SAM" id="SignalP"/>
    </source>
</evidence>
<feature type="signal peptide" evidence="2">
    <location>
        <begin position="1"/>
        <end position="18"/>
    </location>
</feature>
<dbReference type="PANTHER" id="PTHR10241">
    <property type="entry name" value="LETHAL 2 GIANT LARVAE PROTEIN"/>
    <property type="match status" value="1"/>
</dbReference>
<proteinExistence type="predicted"/>
<comment type="caution">
    <text evidence="3">The sequence shown here is derived from an EMBL/GenBank/DDBJ whole genome shotgun (WGS) entry which is preliminary data.</text>
</comment>
<feature type="region of interest" description="Disordered" evidence="1">
    <location>
        <begin position="329"/>
        <end position="369"/>
    </location>
</feature>
<dbReference type="GO" id="GO:0006893">
    <property type="term" value="P:Golgi to plasma membrane transport"/>
    <property type="evidence" value="ECO:0007669"/>
    <property type="project" value="TreeGrafter"/>
</dbReference>
<evidence type="ECO:0000313" key="3">
    <source>
        <dbReference type="EMBL" id="RZF47817.1"/>
    </source>
</evidence>
<dbReference type="SMR" id="A0A482XQK3"/>
<organism evidence="3 4">
    <name type="scientific">Laodelphax striatellus</name>
    <name type="common">Small brown planthopper</name>
    <name type="synonym">Delphax striatella</name>
    <dbReference type="NCBI Taxonomy" id="195883"/>
    <lineage>
        <taxon>Eukaryota</taxon>
        <taxon>Metazoa</taxon>
        <taxon>Ecdysozoa</taxon>
        <taxon>Arthropoda</taxon>
        <taxon>Hexapoda</taxon>
        <taxon>Insecta</taxon>
        <taxon>Pterygota</taxon>
        <taxon>Neoptera</taxon>
        <taxon>Paraneoptera</taxon>
        <taxon>Hemiptera</taxon>
        <taxon>Auchenorrhyncha</taxon>
        <taxon>Fulgoroidea</taxon>
        <taxon>Delphacidae</taxon>
        <taxon>Criomorphinae</taxon>
        <taxon>Laodelphax</taxon>
    </lineage>
</organism>
<dbReference type="PRINTS" id="PR00962">
    <property type="entry name" value="LETHAL2GIANT"/>
</dbReference>
<dbReference type="OrthoDB" id="19944at2759"/>
<dbReference type="InParanoid" id="A0A482XQK3"/>
<accession>A0A482XQK3</accession>
<feature type="compositionally biased region" description="Low complexity" evidence="1">
    <location>
        <begin position="633"/>
        <end position="679"/>
    </location>
</feature>
<sequence>MLALPYLVSLHASAVTCATYLSDLPPHTWHNIVARRRSCLIFCFQEWPINGGLCDEDLNDEEEVEGGGEGGGGEEVRRDILLTGHEDGSVRFWRAGSVALSPLYTFASKQAMHAQDDDDALLVEHPVDDAAAAATADNGDVDDDDDDWPFRKVGSFDPYSDDPRLAVKKVLLCAKSGILAVAGTAGHVIIAKLSLESATRALKAVTVNLVNDRDAFVWKGHSRLTVKGGGGGGGGGEGGGMLQMDAGFQPQSVVQLHPPAAVTALALAAQPLSLVAVGTAHGLAVYDFVRHAAVAHKCTLNPNDLSGAGDVPISRRKSFKKSLRESFRRLRKGRSTRRPEKQRNVSTQQSPSTPESRKIVDSSPTSPIEAKPVERAIESRPVDDSLGSMVRCLAFANTYIVTVQNTMPTLWAGTNNGTVYVFTIATARDSDKKKDAPIGCQLGKEIQLKHRAPVIGINVIDSLCYPVDPVAKHGLNPPHRVIISSEEQIKIFTLPQLKPFNKLKLTAAEGARVRRTALAEFRVSLDHASGHDQVCLLCLTNLGDTIVLSLPDLRRQINAAVIRKEDINGISSLAFTSYGEGVYLHSSSELQRVTVSATRVTLPHCRLQLPKEARPHSQSAADDESSSDDDDSSSSASSSSSSSSSSSKSSVASQQQNKDMASKPSSEQQQPKQDGGEQQVVTSAAEKAAVVVNGVGETNGEAGEGEGEGEQDVTALSLSVGDITIDSVKDHLVNSSMLSTEESGGGSTRVISSTVTTTTTTVANSGGEVTTTTATNNKQETTVSSSQQQETAAVAAVIKRTTTVVTTNNTTNNQTTTAPPQPPHNNESEAPQLDSAHLLDEIRKAPLAKMEDLEMELAA</sequence>
<feature type="compositionally biased region" description="Polar residues" evidence="1">
    <location>
        <begin position="344"/>
        <end position="354"/>
    </location>
</feature>
<dbReference type="GO" id="GO:0008593">
    <property type="term" value="P:regulation of Notch signaling pathway"/>
    <property type="evidence" value="ECO:0007669"/>
    <property type="project" value="TreeGrafter"/>
</dbReference>
<dbReference type="GO" id="GO:0019905">
    <property type="term" value="F:syntaxin binding"/>
    <property type="evidence" value="ECO:0007669"/>
    <property type="project" value="TreeGrafter"/>
</dbReference>
<dbReference type="SUPFAM" id="SSF50978">
    <property type="entry name" value="WD40 repeat-like"/>
    <property type="match status" value="1"/>
</dbReference>
<dbReference type="InterPro" id="IPR036322">
    <property type="entry name" value="WD40_repeat_dom_sf"/>
</dbReference>
<dbReference type="PANTHER" id="PTHR10241:SF29">
    <property type="entry name" value="LETHAL(2) GIANT LARVAE PROTEIN"/>
    <property type="match status" value="1"/>
</dbReference>
<dbReference type="GO" id="GO:0005886">
    <property type="term" value="C:plasma membrane"/>
    <property type="evidence" value="ECO:0007669"/>
    <property type="project" value="TreeGrafter"/>
</dbReference>
<protein>
    <recommendedName>
        <fullName evidence="5">Lethal giant larvae homologue 2 domain-containing protein</fullName>
    </recommendedName>
</protein>
<dbReference type="GO" id="GO:0032878">
    <property type="term" value="P:regulation of establishment or maintenance of cell polarity"/>
    <property type="evidence" value="ECO:0007669"/>
    <property type="project" value="TreeGrafter"/>
</dbReference>
<dbReference type="GO" id="GO:0005096">
    <property type="term" value="F:GTPase activator activity"/>
    <property type="evidence" value="ECO:0007669"/>
    <property type="project" value="TreeGrafter"/>
</dbReference>
<keyword evidence="2" id="KW-0732">Signal</keyword>
<evidence type="ECO:0000256" key="1">
    <source>
        <dbReference type="SAM" id="MobiDB-lite"/>
    </source>
</evidence>
<reference evidence="3 4" key="1">
    <citation type="journal article" date="2017" name="Gigascience">
        <title>Genome sequence of the small brown planthopper, Laodelphax striatellus.</title>
        <authorList>
            <person name="Zhu J."/>
            <person name="Jiang F."/>
            <person name="Wang X."/>
            <person name="Yang P."/>
            <person name="Bao Y."/>
            <person name="Zhao W."/>
            <person name="Wang W."/>
            <person name="Lu H."/>
            <person name="Wang Q."/>
            <person name="Cui N."/>
            <person name="Li J."/>
            <person name="Chen X."/>
            <person name="Luo L."/>
            <person name="Yu J."/>
            <person name="Kang L."/>
            <person name="Cui F."/>
        </authorList>
    </citation>
    <scope>NUCLEOTIDE SEQUENCE [LARGE SCALE GENOMIC DNA]</scope>
    <source>
        <strain evidence="3">Lst14</strain>
    </source>
</reference>
<name>A0A482XQK3_LAOST</name>
<dbReference type="AlphaFoldDB" id="A0A482XQK3"/>
<dbReference type="EMBL" id="QKKF02003343">
    <property type="protein sequence ID" value="RZF47817.1"/>
    <property type="molecule type" value="Genomic_DNA"/>
</dbReference>
<dbReference type="GO" id="GO:0030866">
    <property type="term" value="P:cortical actin cytoskeleton organization"/>
    <property type="evidence" value="ECO:0007669"/>
    <property type="project" value="TreeGrafter"/>
</dbReference>
<dbReference type="InterPro" id="IPR000664">
    <property type="entry name" value="Lethal2_giant"/>
</dbReference>
<evidence type="ECO:0000313" key="4">
    <source>
        <dbReference type="Proteomes" id="UP000291343"/>
    </source>
</evidence>
<evidence type="ECO:0008006" key="5">
    <source>
        <dbReference type="Google" id="ProtNLM"/>
    </source>
</evidence>
<dbReference type="STRING" id="195883.A0A482XQK3"/>
<dbReference type="GO" id="GO:0045159">
    <property type="term" value="F:myosin II binding"/>
    <property type="evidence" value="ECO:0007669"/>
    <property type="project" value="TreeGrafter"/>
</dbReference>
<dbReference type="GO" id="GO:0030864">
    <property type="term" value="C:cortical actin cytoskeleton"/>
    <property type="evidence" value="ECO:0007669"/>
    <property type="project" value="TreeGrafter"/>
</dbReference>
<feature type="chain" id="PRO_5019739605" description="Lethal giant larvae homologue 2 domain-containing protein" evidence="2">
    <location>
        <begin position="19"/>
        <end position="859"/>
    </location>
</feature>
<dbReference type="Proteomes" id="UP000291343">
    <property type="component" value="Unassembled WGS sequence"/>
</dbReference>
<feature type="compositionally biased region" description="Low complexity" evidence="1">
    <location>
        <begin position="807"/>
        <end position="818"/>
    </location>
</feature>
<feature type="region of interest" description="Disordered" evidence="1">
    <location>
        <begin position="807"/>
        <end position="836"/>
    </location>
</feature>
<keyword evidence="4" id="KW-1185">Reference proteome</keyword>
<gene>
    <name evidence="3" type="ORF">LSTR_LSTR013142</name>
</gene>
<dbReference type="FunCoup" id="A0A482XQK3">
    <property type="interactions" value="415"/>
</dbReference>